<dbReference type="PANTHER" id="PTHR23213:SF276">
    <property type="entry name" value="FORMIN-LIKE PROTEIN 1"/>
    <property type="match status" value="1"/>
</dbReference>
<feature type="region of interest" description="Disordered" evidence="2">
    <location>
        <begin position="1"/>
        <end position="54"/>
    </location>
</feature>
<organism evidence="4 5">
    <name type="scientific">Hibiscus syriacus</name>
    <name type="common">Rose of Sharon</name>
    <dbReference type="NCBI Taxonomy" id="106335"/>
    <lineage>
        <taxon>Eukaryota</taxon>
        <taxon>Viridiplantae</taxon>
        <taxon>Streptophyta</taxon>
        <taxon>Embryophyta</taxon>
        <taxon>Tracheophyta</taxon>
        <taxon>Spermatophyta</taxon>
        <taxon>Magnoliopsida</taxon>
        <taxon>eudicotyledons</taxon>
        <taxon>Gunneridae</taxon>
        <taxon>Pentapetalae</taxon>
        <taxon>rosids</taxon>
        <taxon>malvids</taxon>
        <taxon>Malvales</taxon>
        <taxon>Malvaceae</taxon>
        <taxon>Malvoideae</taxon>
        <taxon>Hibiscus</taxon>
    </lineage>
</organism>
<name>A0A6A3B9P4_HIBSY</name>
<dbReference type="EMBL" id="VEPZ02000881">
    <property type="protein sequence ID" value="KAE8713103.1"/>
    <property type="molecule type" value="Genomic_DNA"/>
</dbReference>
<dbReference type="PANTHER" id="PTHR23213">
    <property type="entry name" value="FORMIN-RELATED"/>
    <property type="match status" value="1"/>
</dbReference>
<dbReference type="GO" id="GO:0051015">
    <property type="term" value="F:actin filament binding"/>
    <property type="evidence" value="ECO:0007669"/>
    <property type="project" value="InterPro"/>
</dbReference>
<dbReference type="GO" id="GO:0045010">
    <property type="term" value="P:actin nucleation"/>
    <property type="evidence" value="ECO:0007669"/>
    <property type="project" value="InterPro"/>
</dbReference>
<gene>
    <name evidence="4" type="ORF">F3Y22_tig00110216pilonHSYRG00035</name>
</gene>
<evidence type="ECO:0000256" key="2">
    <source>
        <dbReference type="SAM" id="MobiDB-lite"/>
    </source>
</evidence>
<feature type="compositionally biased region" description="Basic and acidic residues" evidence="2">
    <location>
        <begin position="14"/>
        <end position="25"/>
    </location>
</feature>
<feature type="compositionally biased region" description="Low complexity" evidence="2">
    <location>
        <begin position="272"/>
        <end position="285"/>
    </location>
</feature>
<dbReference type="Proteomes" id="UP000436088">
    <property type="component" value="Unassembled WGS sequence"/>
</dbReference>
<accession>A0A6A3B9P4</accession>
<feature type="compositionally biased region" description="Polar residues" evidence="2">
    <location>
        <begin position="358"/>
        <end position="382"/>
    </location>
</feature>
<dbReference type="Gene3D" id="1.20.58.2220">
    <property type="entry name" value="Formin, FH2 domain"/>
    <property type="match status" value="1"/>
</dbReference>
<feature type="compositionally biased region" description="Basic and acidic residues" evidence="2">
    <location>
        <begin position="439"/>
        <end position="448"/>
    </location>
</feature>
<dbReference type="SUPFAM" id="SSF101447">
    <property type="entry name" value="Formin homology 2 domain (FH2 domain)"/>
    <property type="match status" value="1"/>
</dbReference>
<dbReference type="InterPro" id="IPR042201">
    <property type="entry name" value="FH2_Formin_sf"/>
</dbReference>
<dbReference type="InterPro" id="IPR015425">
    <property type="entry name" value="FH2_Formin"/>
</dbReference>
<reference evidence="4" key="1">
    <citation type="submission" date="2019-09" db="EMBL/GenBank/DDBJ databases">
        <title>Draft genome information of white flower Hibiscus syriacus.</title>
        <authorList>
            <person name="Kim Y.-M."/>
        </authorList>
    </citation>
    <scope>NUCLEOTIDE SEQUENCE [LARGE SCALE GENOMIC DNA]</scope>
    <source>
        <strain evidence="4">YM2019G1</strain>
    </source>
</reference>
<feature type="region of interest" description="Disordered" evidence="2">
    <location>
        <begin position="358"/>
        <end position="413"/>
    </location>
</feature>
<proteinExistence type="inferred from homology"/>
<dbReference type="SMART" id="SM00498">
    <property type="entry name" value="FH2"/>
    <property type="match status" value="1"/>
</dbReference>
<comment type="caution">
    <text evidence="4">The sequence shown here is derived from an EMBL/GenBank/DDBJ whole genome shotgun (WGS) entry which is preliminary data.</text>
</comment>
<comment type="similarity">
    <text evidence="1">Belongs to the formin-like family. Class-I subfamily.</text>
</comment>
<feature type="region of interest" description="Disordered" evidence="2">
    <location>
        <begin position="759"/>
        <end position="779"/>
    </location>
</feature>
<evidence type="ECO:0000313" key="4">
    <source>
        <dbReference type="EMBL" id="KAE8713103.1"/>
    </source>
</evidence>
<dbReference type="AlphaFoldDB" id="A0A6A3B9P4"/>
<feature type="compositionally biased region" description="Pro residues" evidence="2">
    <location>
        <begin position="83"/>
        <end position="97"/>
    </location>
</feature>
<evidence type="ECO:0000256" key="1">
    <source>
        <dbReference type="ARBA" id="ARBA00025793"/>
    </source>
</evidence>
<protein>
    <recommendedName>
        <fullName evidence="3">FH2 domain-containing protein</fullName>
    </recommendedName>
</protein>
<dbReference type="InterPro" id="IPR027643">
    <property type="entry name" value="Formin-like_plant"/>
</dbReference>
<keyword evidence="5" id="KW-1185">Reference proteome</keyword>
<evidence type="ECO:0000259" key="3">
    <source>
        <dbReference type="SMART" id="SM00498"/>
    </source>
</evidence>
<dbReference type="Pfam" id="PF02181">
    <property type="entry name" value="FH2"/>
    <property type="match status" value="1"/>
</dbReference>
<feature type="compositionally biased region" description="Low complexity" evidence="2">
    <location>
        <begin position="427"/>
        <end position="437"/>
    </location>
</feature>
<feature type="compositionally biased region" description="Basic and acidic residues" evidence="2">
    <location>
        <begin position="42"/>
        <end position="54"/>
    </location>
</feature>
<feature type="region of interest" description="Disordered" evidence="2">
    <location>
        <begin position="427"/>
        <end position="448"/>
    </location>
</feature>
<feature type="domain" description="FH2" evidence="3">
    <location>
        <begin position="461"/>
        <end position="764"/>
    </location>
</feature>
<evidence type="ECO:0000313" key="5">
    <source>
        <dbReference type="Proteomes" id="UP000436088"/>
    </source>
</evidence>
<feature type="region of interest" description="Disordered" evidence="2">
    <location>
        <begin position="269"/>
        <end position="299"/>
    </location>
</feature>
<sequence>MHVPCTSQHAGHPRPSESIRGHPTEAIRTSYARASEGNRASYARESEASRTRVGHPEDIATYVLGRACAMQHDPPRTLFHPFSDPPSSSPPSPPTPEYPLSSSSVTSPPGSPFFLPFLPLLRLLHLPLSLPFPPTSPPLSPTLLPPSIIPKSSLWLSFSPSYPPPLSPALSPSSSADDVGGSIIALAIKDRDPTTARTNSTTSSEFLYLGTVVNSQSRFEDGSNDSPENVGLDSEKMYSPELLPLPPLSRQNTGRNFRDGEVESVQKTIVKSQSLSISPPVSLSPRRSDPKSPEPVHIQPYIYPERILTDSPRVSNASIDAHIRSPSLSMTSTSPDRALVKESDNLSVRSFIVFAKQTGGSTSPVKDSPINDSSVCSASTSPVRALNEDNQPPSLSPASPSPPNRVFEESPEMSPLKVEFSDYNKAPSLSSLASSSPERSLEKCPDESPLRLSKALRKPILSPPPPPPPPQKRRLWEKLVSSVPFSQHHALHHFDDNGKNLLLYHLQRRLGFLLSKCLQGPSPRQWRSRRKVQNPSTQCDRGEVSEALLEGNADTLGTELLQSLLRMAPTKEECKLEEYKDDSQVKLGSAEKFLKTVLDIPFAFKRVDAMLYIANFESEVEYLKNSFETLEDVFEASRGCPQDREPHELRTNRGDAQAFKLDTLLKLVDVKGADAAAMDSEVLRGEVSKLSRGLEHVSEEIPRIQAHENEALSLVKEITQFFHGNSAKEEAHPFRIFWCSGEPNDATIFPSSGESVMLQSFPGLQGNPHDGSDDETASP</sequence>
<feature type="region of interest" description="Disordered" evidence="2">
    <location>
        <begin position="74"/>
        <end position="105"/>
    </location>
</feature>